<gene>
    <name evidence="2" type="ORF">EDC27_1425</name>
</gene>
<accession>A0A3N1UVF6</accession>
<dbReference type="Pfam" id="PF08668">
    <property type="entry name" value="HDOD"/>
    <property type="match status" value="1"/>
</dbReference>
<feature type="domain" description="HDOD" evidence="1">
    <location>
        <begin position="33"/>
        <end position="230"/>
    </location>
</feature>
<evidence type="ECO:0000259" key="1">
    <source>
        <dbReference type="PROSITE" id="PS51833"/>
    </source>
</evidence>
<sequence>MKESDKGTTAGAVQVSGFRGANYWARQVGRAELPILRSTVMAIARVFSQTGTSSAAMAEAVAKDPFMSARILRMANSAFYNPGLKKVIAIPRAVVVVGFDAVRQACLFARFVEETYSDQRLYEIVRCALRAYRQALMAQWIGETLRDGSPEELYAAGLLLDIGLLSLLCVVPLETVLAFREKRSRCAATEQPAMEKEVFGFETRRLTVRLAEEWTLGDLVKKAALHREETDARIQCVRAASALSLAFEQGRESEAWTAALEAAVDRLKVPEATVLRLLEAAERKAREFSQELPMTEEALLTAKEPTAAAKEKDVMATRLVEIREQEPPMLREDLWGPADAERQLELLDDLLAYLVDEARGHSQGVLDRAARGLLEGAGLDRLGYFRLTPDERFLELKNLYGPLDARFQGLLVPVEPYPNLLAHVLRGPAWLWVHEKSPPSIKGLITPEVLQFFPARELFVGRVGWAHQPAGVFAGDRLPGNRPLDERAFLAFRRFCHLATLGLALLRRTAP</sequence>
<dbReference type="RefSeq" id="WP_123289917.1">
    <property type="nucleotide sequence ID" value="NZ_RJVA01000011.1"/>
</dbReference>
<evidence type="ECO:0000313" key="2">
    <source>
        <dbReference type="EMBL" id="ROQ93409.1"/>
    </source>
</evidence>
<name>A0A3N1UVF6_9BACT</name>
<dbReference type="Gene3D" id="1.10.3210.10">
    <property type="entry name" value="Hypothetical protein af1432"/>
    <property type="match status" value="1"/>
</dbReference>
<dbReference type="Proteomes" id="UP000276223">
    <property type="component" value="Unassembled WGS sequence"/>
</dbReference>
<organism evidence="2 3">
    <name type="scientific">Desulfosoma caldarium</name>
    <dbReference type="NCBI Taxonomy" id="610254"/>
    <lineage>
        <taxon>Bacteria</taxon>
        <taxon>Pseudomonadati</taxon>
        <taxon>Thermodesulfobacteriota</taxon>
        <taxon>Syntrophobacteria</taxon>
        <taxon>Syntrophobacterales</taxon>
        <taxon>Syntrophobacteraceae</taxon>
        <taxon>Desulfosoma</taxon>
    </lineage>
</organism>
<dbReference type="EMBL" id="RJVA01000011">
    <property type="protein sequence ID" value="ROQ93409.1"/>
    <property type="molecule type" value="Genomic_DNA"/>
</dbReference>
<dbReference type="SUPFAM" id="SSF109604">
    <property type="entry name" value="HD-domain/PDEase-like"/>
    <property type="match status" value="1"/>
</dbReference>
<keyword evidence="3" id="KW-1185">Reference proteome</keyword>
<protein>
    <submittedName>
        <fullName evidence="2">HD-like signal output (HDOD) protein</fullName>
    </submittedName>
</protein>
<proteinExistence type="predicted"/>
<comment type="caution">
    <text evidence="2">The sequence shown here is derived from an EMBL/GenBank/DDBJ whole genome shotgun (WGS) entry which is preliminary data.</text>
</comment>
<dbReference type="PANTHER" id="PTHR33525">
    <property type="match status" value="1"/>
</dbReference>
<dbReference type="PROSITE" id="PS51833">
    <property type="entry name" value="HDOD"/>
    <property type="match status" value="1"/>
</dbReference>
<reference evidence="2 3" key="1">
    <citation type="submission" date="2018-11" db="EMBL/GenBank/DDBJ databases">
        <title>Genomic Encyclopedia of Type Strains, Phase IV (KMG-IV): sequencing the most valuable type-strain genomes for metagenomic binning, comparative biology and taxonomic classification.</title>
        <authorList>
            <person name="Goeker M."/>
        </authorList>
    </citation>
    <scope>NUCLEOTIDE SEQUENCE [LARGE SCALE GENOMIC DNA]</scope>
    <source>
        <strain evidence="2 3">DSM 22027</strain>
    </source>
</reference>
<dbReference type="PANTHER" id="PTHR33525:SF3">
    <property type="entry name" value="RIBONUCLEASE Y"/>
    <property type="match status" value="1"/>
</dbReference>
<evidence type="ECO:0000313" key="3">
    <source>
        <dbReference type="Proteomes" id="UP000276223"/>
    </source>
</evidence>
<dbReference type="InterPro" id="IPR052340">
    <property type="entry name" value="RNase_Y/CdgJ"/>
</dbReference>
<dbReference type="OrthoDB" id="9791419at2"/>
<dbReference type="AlphaFoldDB" id="A0A3N1UVF6"/>
<dbReference type="InterPro" id="IPR013976">
    <property type="entry name" value="HDOD"/>
</dbReference>